<evidence type="ECO:0000313" key="3">
    <source>
        <dbReference type="Proteomes" id="UP001626550"/>
    </source>
</evidence>
<dbReference type="PROSITE" id="PS50088">
    <property type="entry name" value="ANK_REPEAT"/>
    <property type="match status" value="1"/>
</dbReference>
<protein>
    <submittedName>
        <fullName evidence="2">Uncharacterized protein</fullName>
    </submittedName>
</protein>
<feature type="repeat" description="ANK" evidence="1">
    <location>
        <begin position="21"/>
        <end position="53"/>
    </location>
</feature>
<evidence type="ECO:0000313" key="2">
    <source>
        <dbReference type="EMBL" id="KAL3312354.1"/>
    </source>
</evidence>
<dbReference type="Pfam" id="PF12796">
    <property type="entry name" value="Ank_2"/>
    <property type="match status" value="1"/>
</dbReference>
<evidence type="ECO:0000256" key="1">
    <source>
        <dbReference type="PROSITE-ProRule" id="PRU00023"/>
    </source>
</evidence>
<feature type="non-terminal residue" evidence="2">
    <location>
        <position position="1"/>
    </location>
</feature>
<dbReference type="SUPFAM" id="SSF48403">
    <property type="entry name" value="Ankyrin repeat"/>
    <property type="match status" value="1"/>
</dbReference>
<dbReference type="Proteomes" id="UP001626550">
    <property type="component" value="Unassembled WGS sequence"/>
</dbReference>
<gene>
    <name evidence="2" type="ORF">Ciccas_009057</name>
</gene>
<dbReference type="SMART" id="SM00248">
    <property type="entry name" value="ANK"/>
    <property type="match status" value="1"/>
</dbReference>
<sequence>LVLDWYKRLRVGKEAFAADHKGNTPVHYAVRGNNVEMLKFLLENKCPVNRVEDEEKLVPLALAAKMGKAE</sequence>
<keyword evidence="1" id="KW-0040">ANK repeat</keyword>
<reference evidence="2 3" key="1">
    <citation type="submission" date="2024-11" db="EMBL/GenBank/DDBJ databases">
        <title>Adaptive evolution of stress response genes in parasites aligns with host niche diversity.</title>
        <authorList>
            <person name="Hahn C."/>
            <person name="Resl P."/>
        </authorList>
    </citation>
    <scope>NUCLEOTIDE SEQUENCE [LARGE SCALE GENOMIC DNA]</scope>
    <source>
        <strain evidence="2">EGGRZ-B1_66</strain>
        <tissue evidence="2">Body</tissue>
    </source>
</reference>
<dbReference type="AlphaFoldDB" id="A0ABD2PYK4"/>
<comment type="caution">
    <text evidence="2">The sequence shown here is derived from an EMBL/GenBank/DDBJ whole genome shotgun (WGS) entry which is preliminary data.</text>
</comment>
<dbReference type="InterPro" id="IPR036770">
    <property type="entry name" value="Ankyrin_rpt-contain_sf"/>
</dbReference>
<keyword evidence="3" id="KW-1185">Reference proteome</keyword>
<dbReference type="Gene3D" id="1.25.40.20">
    <property type="entry name" value="Ankyrin repeat-containing domain"/>
    <property type="match status" value="1"/>
</dbReference>
<organism evidence="2 3">
    <name type="scientific">Cichlidogyrus casuarinus</name>
    <dbReference type="NCBI Taxonomy" id="1844966"/>
    <lineage>
        <taxon>Eukaryota</taxon>
        <taxon>Metazoa</taxon>
        <taxon>Spiralia</taxon>
        <taxon>Lophotrochozoa</taxon>
        <taxon>Platyhelminthes</taxon>
        <taxon>Monogenea</taxon>
        <taxon>Monopisthocotylea</taxon>
        <taxon>Dactylogyridea</taxon>
        <taxon>Ancyrocephalidae</taxon>
        <taxon>Cichlidogyrus</taxon>
    </lineage>
</organism>
<proteinExistence type="predicted"/>
<dbReference type="EMBL" id="JBJKFK010001734">
    <property type="protein sequence ID" value="KAL3312354.1"/>
    <property type="molecule type" value="Genomic_DNA"/>
</dbReference>
<name>A0ABD2PYK4_9PLAT</name>
<accession>A0ABD2PYK4</accession>
<dbReference type="PROSITE" id="PS50297">
    <property type="entry name" value="ANK_REP_REGION"/>
    <property type="match status" value="1"/>
</dbReference>
<dbReference type="InterPro" id="IPR002110">
    <property type="entry name" value="Ankyrin_rpt"/>
</dbReference>